<name>Q1IN75_KORVE</name>
<keyword evidence="3" id="KW-0998">Cell outer membrane</keyword>
<evidence type="ECO:0000256" key="4">
    <source>
        <dbReference type="SAM" id="SignalP"/>
    </source>
</evidence>
<dbReference type="Gene3D" id="2.60.40.1120">
    <property type="entry name" value="Carboxypeptidase-like, regulatory domain"/>
    <property type="match status" value="1"/>
</dbReference>
<evidence type="ECO:0000256" key="3">
    <source>
        <dbReference type="ARBA" id="ARBA00023237"/>
    </source>
</evidence>
<comment type="subcellular location">
    <subcellularLocation>
        <location evidence="1">Cell outer membrane</location>
    </subcellularLocation>
</comment>
<dbReference type="STRING" id="204669.Acid345_2674"/>
<dbReference type="Gene3D" id="2.40.170.20">
    <property type="entry name" value="TonB-dependent receptor, beta-barrel domain"/>
    <property type="match status" value="1"/>
</dbReference>
<dbReference type="EMBL" id="CP000360">
    <property type="protein sequence ID" value="ABF41675.1"/>
    <property type="molecule type" value="Genomic_DNA"/>
</dbReference>
<dbReference type="InterPro" id="IPR036942">
    <property type="entry name" value="Beta-barrel_TonB_sf"/>
</dbReference>
<evidence type="ECO:0000313" key="7">
    <source>
        <dbReference type="Proteomes" id="UP000002432"/>
    </source>
</evidence>
<dbReference type="InterPro" id="IPR008969">
    <property type="entry name" value="CarboxyPept-like_regulatory"/>
</dbReference>
<dbReference type="InterPro" id="IPR057601">
    <property type="entry name" value="Oar-like_b-barrel"/>
</dbReference>
<proteinExistence type="predicted"/>
<evidence type="ECO:0000256" key="2">
    <source>
        <dbReference type="ARBA" id="ARBA00023136"/>
    </source>
</evidence>
<evidence type="ECO:0000259" key="5">
    <source>
        <dbReference type="Pfam" id="PF25183"/>
    </source>
</evidence>
<dbReference type="eggNOG" id="COG4771">
    <property type="taxonomic scope" value="Bacteria"/>
</dbReference>
<sequence>MKLKFWALAFPLLLLLTSFSVAQNVVTGDVSGTVTDPSGAVVPNSKVELKSSETGFDKVVTTSNAGDFRFSLLKPGPYTITISNSSFTTVTRHLTVNLGQITNASTALSVGASTTTVEVSGEAPLLQTENGNIATTFDSRAVAQLPNPGGDITYYAQTAPGIAMNTSGGGYGNFSAFGLPATSNLFTENGNDENDPFLNLNNSGSSNLLLGKNEIQEVAVVTNGYTGQYGRMAGANVNYTTKSGTNQYHGSATYDWNGGVMNANEWFNKGQGNPRPFANSNQWGADFGGPIVKNKTFFYVDTEGIRYILPSTQNIYMPTPAFATSVLANIGANSPSQLPFYQQMMGLYQSSAPYGQMKPFNASPASATDNTGGCGDISASTGFGAGNPCVGYFLASGKNLNKEWLLTARVDQNIGTKDVLFGRFKMDRGTQPTSTDIINNDLFGSHSVQPSYEGQLNETHTFSPNMVNSLILSGQWYSAIFVRNSGEPAGLAALPYSSVLFGANPLSTLGGTSTPDYFFPQGRNVTQYQITDDLSYTKGRHELKVGANVRRNDISNYDVQTLTSGFLNFGSMADFYNGAVNINNGDYFYQAFSNANRVPLAIYSLGVYAQDTWKVKPNLTLTLAIRADRNSNAVCQTDCYANLAAPFDSLSHDSTIPYNQAINTGLHRPFYDIEAAAIQPRFGFSYNPSFAHNTVLRGGIGLFSDLYPGVLLDNIIQNPPNYNSFLTYGMGSGVTAAPGLATSASSLAAQSNSSFLTGFANGATLADITATNRFFTPPNVFSPAGTIHNPKYIEWNFQIQQEIGASNVLSLNYVGNHGYDLLINNPGLNINNAGLALANVPDVSPDIRFGTVTGLASDGISNYNGLVTSFSHRFSRGFQAQVNYTWSHALDELTSLPATPYNYGEAASITTQLDPNCLRCLNYASSDADVRHNLTFNYVWDLPFKFGNRFVNQVLGGWQFAQTLFLRSGTPYSVIDTAAANQLSGSFSGGTFLASWANDPNGPGGVSFGDCSTPGTGATPNQCLSAGSFLGPGAESSFGNVSRNAFRGPGYFDSDFNAMKNFNLTERVKLRVGANFFNIFNHPNFQNPVNDIASGSFGQILATVSPATSPYGSFQGAGVSGRLIQLEAHIQF</sequence>
<dbReference type="GO" id="GO:0009279">
    <property type="term" value="C:cell outer membrane"/>
    <property type="evidence" value="ECO:0007669"/>
    <property type="project" value="UniProtKB-SubCell"/>
</dbReference>
<accession>Q1IN75</accession>
<keyword evidence="4" id="KW-0732">Signal</keyword>
<organism evidence="6 7">
    <name type="scientific">Koribacter versatilis (strain Ellin345)</name>
    <dbReference type="NCBI Taxonomy" id="204669"/>
    <lineage>
        <taxon>Bacteria</taxon>
        <taxon>Pseudomonadati</taxon>
        <taxon>Acidobacteriota</taxon>
        <taxon>Terriglobia</taxon>
        <taxon>Terriglobales</taxon>
        <taxon>Candidatus Korobacteraceae</taxon>
        <taxon>Candidatus Korobacter</taxon>
    </lineage>
</organism>
<gene>
    <name evidence="6" type="ordered locus">Acid345_2674</name>
</gene>
<dbReference type="Proteomes" id="UP000002432">
    <property type="component" value="Chromosome"/>
</dbReference>
<protein>
    <recommendedName>
        <fullName evidence="5">TonB-dependent transporter Oar-like beta-barrel domain-containing protein</fullName>
    </recommendedName>
</protein>
<evidence type="ECO:0000313" key="6">
    <source>
        <dbReference type="EMBL" id="ABF41675.1"/>
    </source>
</evidence>
<dbReference type="SUPFAM" id="SSF56935">
    <property type="entry name" value="Porins"/>
    <property type="match status" value="1"/>
</dbReference>
<feature type="signal peptide" evidence="4">
    <location>
        <begin position="1"/>
        <end position="22"/>
    </location>
</feature>
<feature type="chain" id="PRO_5004191302" description="TonB-dependent transporter Oar-like beta-barrel domain-containing protein" evidence="4">
    <location>
        <begin position="23"/>
        <end position="1132"/>
    </location>
</feature>
<keyword evidence="7" id="KW-1185">Reference proteome</keyword>
<dbReference type="Pfam" id="PF13620">
    <property type="entry name" value="CarboxypepD_reg"/>
    <property type="match status" value="1"/>
</dbReference>
<evidence type="ECO:0000256" key="1">
    <source>
        <dbReference type="ARBA" id="ARBA00004442"/>
    </source>
</evidence>
<keyword evidence="2" id="KW-0472">Membrane</keyword>
<dbReference type="HOGENOM" id="CLU_006298_0_0_0"/>
<feature type="domain" description="TonB-dependent transporter Oar-like beta-barrel" evidence="5">
    <location>
        <begin position="240"/>
        <end position="1106"/>
    </location>
</feature>
<dbReference type="EnsemblBacteria" id="ABF41675">
    <property type="protein sequence ID" value="ABF41675"/>
    <property type="gene ID" value="Acid345_2674"/>
</dbReference>
<dbReference type="Pfam" id="PF25183">
    <property type="entry name" value="OMP_b-brl_4"/>
    <property type="match status" value="1"/>
</dbReference>
<dbReference type="AlphaFoldDB" id="Q1IN75"/>
<dbReference type="SUPFAM" id="SSF49464">
    <property type="entry name" value="Carboxypeptidase regulatory domain-like"/>
    <property type="match status" value="1"/>
</dbReference>
<dbReference type="KEGG" id="aba:Acid345_2674"/>
<reference evidence="6 7" key="1">
    <citation type="journal article" date="2009" name="Appl. Environ. Microbiol.">
        <title>Three genomes from the phylum Acidobacteria provide insight into the lifestyles of these microorganisms in soils.</title>
        <authorList>
            <person name="Ward N.L."/>
            <person name="Challacombe J.F."/>
            <person name="Janssen P.H."/>
            <person name="Henrissat B."/>
            <person name="Coutinho P.M."/>
            <person name="Wu M."/>
            <person name="Xie G."/>
            <person name="Haft D.H."/>
            <person name="Sait M."/>
            <person name="Badger J."/>
            <person name="Barabote R.D."/>
            <person name="Bradley B."/>
            <person name="Brettin T.S."/>
            <person name="Brinkac L.M."/>
            <person name="Bruce D."/>
            <person name="Creasy T."/>
            <person name="Daugherty S.C."/>
            <person name="Davidsen T.M."/>
            <person name="DeBoy R.T."/>
            <person name="Detter J.C."/>
            <person name="Dodson R.J."/>
            <person name="Durkin A.S."/>
            <person name="Ganapathy A."/>
            <person name="Gwinn-Giglio M."/>
            <person name="Han C.S."/>
            <person name="Khouri H."/>
            <person name="Kiss H."/>
            <person name="Kothari S.P."/>
            <person name="Madupu R."/>
            <person name="Nelson K.E."/>
            <person name="Nelson W.C."/>
            <person name="Paulsen I."/>
            <person name="Penn K."/>
            <person name="Ren Q."/>
            <person name="Rosovitz M.J."/>
            <person name="Selengut J.D."/>
            <person name="Shrivastava S."/>
            <person name="Sullivan S.A."/>
            <person name="Tapia R."/>
            <person name="Thompson L.S."/>
            <person name="Watkins K.L."/>
            <person name="Yang Q."/>
            <person name="Yu C."/>
            <person name="Zafar N."/>
            <person name="Zhou L."/>
            <person name="Kuske C.R."/>
        </authorList>
    </citation>
    <scope>NUCLEOTIDE SEQUENCE [LARGE SCALE GENOMIC DNA]</scope>
    <source>
        <strain evidence="6 7">Ellin345</strain>
    </source>
</reference>